<reference evidence="3" key="1">
    <citation type="journal article" date="2019" name="Int. J. Syst. Evol. Microbiol.">
        <title>The Global Catalogue of Microorganisms (GCM) 10K type strain sequencing project: providing services to taxonomists for standard genome sequencing and annotation.</title>
        <authorList>
            <consortium name="The Broad Institute Genomics Platform"/>
            <consortium name="The Broad Institute Genome Sequencing Center for Infectious Disease"/>
            <person name="Wu L."/>
            <person name="Ma J."/>
        </authorList>
    </citation>
    <scope>NUCLEOTIDE SEQUENCE [LARGE SCALE GENOMIC DNA]</scope>
    <source>
        <strain evidence="3">WLHS5</strain>
    </source>
</reference>
<keyword evidence="3" id="KW-1185">Reference proteome</keyword>
<feature type="region of interest" description="Disordered" evidence="1">
    <location>
        <begin position="72"/>
        <end position="95"/>
    </location>
</feature>
<evidence type="ECO:0000313" key="2">
    <source>
        <dbReference type="EMBL" id="MFC7345041.1"/>
    </source>
</evidence>
<name>A0ABW2LTZ0_9PSEU</name>
<accession>A0ABW2LTZ0</accession>
<organism evidence="2 3">
    <name type="scientific">Saccharopolyspora griseoalba</name>
    <dbReference type="NCBI Taxonomy" id="1431848"/>
    <lineage>
        <taxon>Bacteria</taxon>
        <taxon>Bacillati</taxon>
        <taxon>Actinomycetota</taxon>
        <taxon>Actinomycetes</taxon>
        <taxon>Pseudonocardiales</taxon>
        <taxon>Pseudonocardiaceae</taxon>
        <taxon>Saccharopolyspora</taxon>
    </lineage>
</organism>
<gene>
    <name evidence="2" type="ORF">ACFQRI_26820</name>
</gene>
<sequence length="95" mass="10095">MSLISRCADAAGRALLAQDVQALVAELAVGQFVVQAQFAGKHHGLVDHERCLDPLLGDQLLDALLRARGGGQQGVQHGEVESGEEQAGELEIQQR</sequence>
<proteinExistence type="predicted"/>
<evidence type="ECO:0000256" key="1">
    <source>
        <dbReference type="SAM" id="MobiDB-lite"/>
    </source>
</evidence>
<dbReference type="Proteomes" id="UP001596504">
    <property type="component" value="Unassembled WGS sequence"/>
</dbReference>
<evidence type="ECO:0000313" key="3">
    <source>
        <dbReference type="Proteomes" id="UP001596504"/>
    </source>
</evidence>
<dbReference type="RefSeq" id="WP_380673403.1">
    <property type="nucleotide sequence ID" value="NZ_JBHTCJ010000025.1"/>
</dbReference>
<comment type="caution">
    <text evidence="2">The sequence shown here is derived from an EMBL/GenBank/DDBJ whole genome shotgun (WGS) entry which is preliminary data.</text>
</comment>
<protein>
    <submittedName>
        <fullName evidence="2">Uncharacterized protein</fullName>
    </submittedName>
</protein>
<feature type="non-terminal residue" evidence="2">
    <location>
        <position position="95"/>
    </location>
</feature>
<dbReference type="EMBL" id="JBHTCJ010000025">
    <property type="protein sequence ID" value="MFC7345041.1"/>
    <property type="molecule type" value="Genomic_DNA"/>
</dbReference>